<dbReference type="Pfam" id="PF07690">
    <property type="entry name" value="MFS_1"/>
    <property type="match status" value="1"/>
</dbReference>
<dbReference type="InterPro" id="IPR011701">
    <property type="entry name" value="MFS"/>
</dbReference>
<protein>
    <submittedName>
        <fullName evidence="1">Class B (TetA(B)) (Metal-tetracycline/H(+) antiporter)</fullName>
    </submittedName>
</protein>
<dbReference type="CDD" id="cd17325">
    <property type="entry name" value="MFS_MdtG_SLC18_like"/>
    <property type="match status" value="1"/>
</dbReference>
<dbReference type="InterPro" id="IPR001958">
    <property type="entry name" value="Tet-R_TetA/multi-R_MdtG-like"/>
</dbReference>
<dbReference type="PRINTS" id="PR01035">
    <property type="entry name" value="TCRTETA"/>
</dbReference>
<accession>A0ABP0LXL7</accession>
<dbReference type="InterPro" id="IPR036259">
    <property type="entry name" value="MFS_trans_sf"/>
</dbReference>
<keyword evidence="2" id="KW-1185">Reference proteome</keyword>
<reference evidence="1 2" key="1">
    <citation type="submission" date="2024-02" db="EMBL/GenBank/DDBJ databases">
        <authorList>
            <person name="Chen Y."/>
            <person name="Shah S."/>
            <person name="Dougan E. K."/>
            <person name="Thang M."/>
            <person name="Chan C."/>
        </authorList>
    </citation>
    <scope>NUCLEOTIDE SEQUENCE [LARGE SCALE GENOMIC DNA]</scope>
</reference>
<dbReference type="PROSITE" id="PS50850">
    <property type="entry name" value="MFS"/>
    <property type="match status" value="1"/>
</dbReference>
<evidence type="ECO:0000313" key="2">
    <source>
        <dbReference type="Proteomes" id="UP001642464"/>
    </source>
</evidence>
<evidence type="ECO:0000313" key="1">
    <source>
        <dbReference type="EMBL" id="CAK9043945.1"/>
    </source>
</evidence>
<dbReference type="Gene3D" id="1.20.1250.20">
    <property type="entry name" value="MFS general substrate transporter like domains"/>
    <property type="match status" value="1"/>
</dbReference>
<dbReference type="PANTHER" id="PTHR23504:SF15">
    <property type="entry name" value="MAJOR FACILITATOR SUPERFAMILY (MFS) PROFILE DOMAIN-CONTAINING PROTEIN"/>
    <property type="match status" value="1"/>
</dbReference>
<dbReference type="EMBL" id="CAXAMM010018680">
    <property type="protein sequence ID" value="CAK9043945.1"/>
    <property type="molecule type" value="Genomic_DNA"/>
</dbReference>
<comment type="caution">
    <text evidence="1">The sequence shown here is derived from an EMBL/GenBank/DDBJ whole genome shotgun (WGS) entry which is preliminary data.</text>
</comment>
<sequence length="534" mass="57354">MGSSGLLSVYMAVLLDKMGAMMVLPLLPFIARSMDGTSIEVGLLQSLYSLMQVCGTLVLGSVADTWGKRRTLLLSLFSSSIFLLARGLAVSIWQLLLFRAGHGFFAGTVSICQAIVADVTPPEDRVGKMALIMAAYGVGVVLGPGLAGLIAPWGVFPVCAVASACTLCNFCIGWWQIPEIARPKEPEATPKEVSDAEKEAPPTKPVSALRGWRELLRALLSDMTLAAVCFLSFCQELGMGIFMGVSALFFQDRYGITASQLGLLFCAAGAGMVAFQGFVVSKFVKAVGRPISILCGWSLRLSIYLALASLDFAIIPWLSAVCVVAGGALIDPCAASLTSDKAPQGMSGIFLGAYQAAASIGSFMGPFLGGLLYDYVHTGPYWLASVASLLCLPAVLTLFRLQHSSEKGAAKEPLIAEEEDEEEQPIEKLLSEASPTRKRAIGRAAIGLRSIADVGPALSMFQLPLPELACRTLRHKDRISDESLGRTLRSKTEVFTPSVRERSMSLERILLRQYSMQASDRWSRRGDDPLRPGR</sequence>
<gene>
    <name evidence="1" type="ORF">SCF082_LOCUS25044</name>
</gene>
<dbReference type="Proteomes" id="UP001642464">
    <property type="component" value="Unassembled WGS sequence"/>
</dbReference>
<dbReference type="SUPFAM" id="SSF103473">
    <property type="entry name" value="MFS general substrate transporter"/>
    <property type="match status" value="1"/>
</dbReference>
<dbReference type="InterPro" id="IPR020846">
    <property type="entry name" value="MFS_dom"/>
</dbReference>
<organism evidence="1 2">
    <name type="scientific">Durusdinium trenchii</name>
    <dbReference type="NCBI Taxonomy" id="1381693"/>
    <lineage>
        <taxon>Eukaryota</taxon>
        <taxon>Sar</taxon>
        <taxon>Alveolata</taxon>
        <taxon>Dinophyceae</taxon>
        <taxon>Suessiales</taxon>
        <taxon>Symbiodiniaceae</taxon>
        <taxon>Durusdinium</taxon>
    </lineage>
</organism>
<proteinExistence type="predicted"/>
<name>A0ABP0LXL7_9DINO</name>
<dbReference type="PANTHER" id="PTHR23504">
    <property type="entry name" value="MAJOR FACILITATOR SUPERFAMILY DOMAIN-CONTAINING PROTEIN 10"/>
    <property type="match status" value="1"/>
</dbReference>